<feature type="disulfide bond" evidence="1">
    <location>
        <begin position="32"/>
        <end position="38"/>
    </location>
</feature>
<feature type="signal peptide" evidence="3">
    <location>
        <begin position="1"/>
        <end position="26"/>
    </location>
</feature>
<keyword evidence="1" id="KW-1015">Disulfide bond</keyword>
<keyword evidence="3" id="KW-0732">Signal</keyword>
<dbReference type="EMBL" id="AFNV02000005">
    <property type="protein sequence ID" value="ERJ20075.1"/>
    <property type="molecule type" value="Genomic_DNA"/>
</dbReference>
<dbReference type="eggNOG" id="ENOG5032TB9">
    <property type="taxonomic scope" value="Bacteria"/>
</dbReference>
<dbReference type="InterPro" id="IPR036557">
    <property type="entry name" value="Meth_DH_bsu_sf"/>
</dbReference>
<dbReference type="GO" id="GO:0015946">
    <property type="term" value="P:methanol oxidation"/>
    <property type="evidence" value="ECO:0007669"/>
    <property type="project" value="InterPro"/>
</dbReference>
<evidence type="ECO:0000256" key="1">
    <source>
        <dbReference type="PIRSR" id="PIRSR029163-50"/>
    </source>
</evidence>
<protein>
    <submittedName>
        <fullName evidence="4">Methanol dehydrogenase cytochrome c subunit 2 protein</fullName>
        <ecNumber evidence="4">1.1.2.7</ecNumber>
    </submittedName>
</protein>
<sequence length="109" mass="12088">MRKRNLIIGTVLVTIGGGMGAGAALAYDGTNCSEPGVCWEPKPGYPDKIEGSKYDPKHSDSELNKQQESIQGMEKRNAMRVEHFKKTGEWVNDTDELELQQAMSEDEQS</sequence>
<name>F7Q8V5_9GAMM</name>
<feature type="chain" id="PRO_5003360089" evidence="3">
    <location>
        <begin position="27"/>
        <end position="109"/>
    </location>
</feature>
<dbReference type="GO" id="GO:0052933">
    <property type="term" value="F:alcohol dehydrogenase (cytochrome c(L)) activity"/>
    <property type="evidence" value="ECO:0007669"/>
    <property type="project" value="UniProtKB-EC"/>
</dbReference>
<evidence type="ECO:0000313" key="4">
    <source>
        <dbReference type="EMBL" id="ERJ20075.1"/>
    </source>
</evidence>
<reference evidence="4 5" key="1">
    <citation type="journal article" date="2011" name="J. Bacteriol.">
        <title>Genome sequence of Salinisphaera shabanensis, a gammaproteobacterium from the harsh, variable environment of the brine-seawater interface of the Shaban Deep in the Red Sea.</title>
        <authorList>
            <person name="Antunes A."/>
            <person name="Alam I."/>
            <person name="Bajic V.B."/>
            <person name="Stingl U."/>
        </authorList>
    </citation>
    <scope>NUCLEOTIDE SEQUENCE [LARGE SCALE GENOMIC DNA]</scope>
    <source>
        <strain evidence="4 5">E1L3A</strain>
    </source>
</reference>
<dbReference type="Gene3D" id="4.10.160.10">
    <property type="entry name" value="Methanol dehydrogenase, beta subunit"/>
    <property type="match status" value="1"/>
</dbReference>
<organism evidence="4 5">
    <name type="scientific">Salinisphaera shabanensis E1L3A</name>
    <dbReference type="NCBI Taxonomy" id="1033802"/>
    <lineage>
        <taxon>Bacteria</taxon>
        <taxon>Pseudomonadati</taxon>
        <taxon>Pseudomonadota</taxon>
        <taxon>Gammaproteobacteria</taxon>
        <taxon>Salinisphaerales</taxon>
        <taxon>Salinisphaeraceae</taxon>
        <taxon>Salinisphaera</taxon>
    </lineage>
</organism>
<dbReference type="GO" id="GO:0004022">
    <property type="term" value="F:alcohol dehydrogenase (NAD+) activity"/>
    <property type="evidence" value="ECO:0007669"/>
    <property type="project" value="InterPro"/>
</dbReference>
<keyword evidence="5" id="KW-1185">Reference proteome</keyword>
<dbReference type="Pfam" id="PF02315">
    <property type="entry name" value="MDH"/>
    <property type="match status" value="1"/>
</dbReference>
<dbReference type="OrthoDB" id="8686491at2"/>
<dbReference type="PIRSF" id="PIRSF029163">
    <property type="entry name" value="Meth_DH_beta"/>
    <property type="match status" value="1"/>
</dbReference>
<accession>F7Q8V5</accession>
<dbReference type="RefSeq" id="WP_006913817.1">
    <property type="nucleotide sequence ID" value="NZ_AFNV02000005.1"/>
</dbReference>
<gene>
    <name evidence="4" type="ORF">SSPSH_000939</name>
</gene>
<dbReference type="AlphaFoldDB" id="F7Q8V5"/>
<evidence type="ECO:0000256" key="2">
    <source>
        <dbReference type="SAM" id="MobiDB-lite"/>
    </source>
</evidence>
<dbReference type="InterPro" id="IPR003420">
    <property type="entry name" value="Meth_DH_bsu"/>
</dbReference>
<dbReference type="STRING" id="1033802.SSPSH_000939"/>
<feature type="compositionally biased region" description="Basic and acidic residues" evidence="2">
    <location>
        <begin position="45"/>
        <end position="65"/>
    </location>
</feature>
<dbReference type="SUPFAM" id="SSF48666">
    <property type="entry name" value="Methanol dehydrogenase subunit"/>
    <property type="match status" value="1"/>
</dbReference>
<proteinExistence type="predicted"/>
<evidence type="ECO:0000313" key="5">
    <source>
        <dbReference type="Proteomes" id="UP000006242"/>
    </source>
</evidence>
<dbReference type="Proteomes" id="UP000006242">
    <property type="component" value="Unassembled WGS sequence"/>
</dbReference>
<comment type="caution">
    <text evidence="4">The sequence shown here is derived from an EMBL/GenBank/DDBJ whole genome shotgun (WGS) entry which is preliminary data.</text>
</comment>
<reference evidence="4 5" key="2">
    <citation type="journal article" date="2013" name="PLoS ONE">
        <title>INDIGO - INtegrated Data Warehouse of MIcrobial GenOmes with Examples from the Red Sea Extremophiles.</title>
        <authorList>
            <person name="Alam I."/>
            <person name="Antunes A."/>
            <person name="Kamau A.A."/>
            <person name="Ba Alawi W."/>
            <person name="Kalkatawi M."/>
            <person name="Stingl U."/>
            <person name="Bajic V.B."/>
        </authorList>
    </citation>
    <scope>NUCLEOTIDE SEQUENCE [LARGE SCALE GENOMIC DNA]</scope>
    <source>
        <strain evidence="4 5">E1L3A</strain>
    </source>
</reference>
<keyword evidence="4" id="KW-0560">Oxidoreductase</keyword>
<feature type="region of interest" description="Disordered" evidence="2">
    <location>
        <begin position="43"/>
        <end position="67"/>
    </location>
</feature>
<evidence type="ECO:0000256" key="3">
    <source>
        <dbReference type="SAM" id="SignalP"/>
    </source>
</evidence>
<dbReference type="EC" id="1.1.2.7" evidence="4"/>